<dbReference type="EMBL" id="PRDK01000004">
    <property type="protein sequence ID" value="MBE8713480.1"/>
    <property type="molecule type" value="Genomic_DNA"/>
</dbReference>
<reference evidence="3" key="1">
    <citation type="submission" date="2018-02" db="EMBL/GenBank/DDBJ databases">
        <authorList>
            <person name="Vasarhelyi B.M."/>
            <person name="Deshmukh S."/>
            <person name="Balint B."/>
            <person name="Kukolya J."/>
        </authorList>
    </citation>
    <scope>NUCLEOTIDE SEQUENCE</scope>
    <source>
        <strain evidence="3">KB22</strain>
    </source>
</reference>
<dbReference type="InterPro" id="IPR001387">
    <property type="entry name" value="Cro/C1-type_HTH"/>
</dbReference>
<keyword evidence="1" id="KW-0238">DNA-binding</keyword>
<protein>
    <submittedName>
        <fullName evidence="3">XRE family transcriptional regulator</fullName>
    </submittedName>
</protein>
<name>A0A928UY27_9SPHI</name>
<dbReference type="Proteomes" id="UP000616201">
    <property type="component" value="Unassembled WGS sequence"/>
</dbReference>
<dbReference type="SMART" id="SM00530">
    <property type="entry name" value="HTH_XRE"/>
    <property type="match status" value="1"/>
</dbReference>
<proteinExistence type="predicted"/>
<dbReference type="CDD" id="cd00093">
    <property type="entry name" value="HTH_XRE"/>
    <property type="match status" value="1"/>
</dbReference>
<feature type="domain" description="HTH cro/C1-type" evidence="2">
    <location>
        <begin position="8"/>
        <end position="62"/>
    </location>
</feature>
<dbReference type="InterPro" id="IPR010982">
    <property type="entry name" value="Lambda_DNA-bd_dom_sf"/>
</dbReference>
<dbReference type="SUPFAM" id="SSF47413">
    <property type="entry name" value="lambda repressor-like DNA-binding domains"/>
    <property type="match status" value="1"/>
</dbReference>
<gene>
    <name evidence="3" type="ORF">C4F49_07300</name>
</gene>
<dbReference type="PANTHER" id="PTHR46558:SF11">
    <property type="entry name" value="HTH-TYPE TRANSCRIPTIONAL REGULATOR XRE"/>
    <property type="match status" value="1"/>
</dbReference>
<dbReference type="PROSITE" id="PS50943">
    <property type="entry name" value="HTH_CROC1"/>
    <property type="match status" value="1"/>
</dbReference>
<evidence type="ECO:0000256" key="1">
    <source>
        <dbReference type="ARBA" id="ARBA00023125"/>
    </source>
</evidence>
<evidence type="ECO:0000313" key="4">
    <source>
        <dbReference type="Proteomes" id="UP000616201"/>
    </source>
</evidence>
<comment type="caution">
    <text evidence="3">The sequence shown here is derived from an EMBL/GenBank/DDBJ whole genome shotgun (WGS) entry which is preliminary data.</text>
</comment>
<evidence type="ECO:0000313" key="3">
    <source>
        <dbReference type="EMBL" id="MBE8713480.1"/>
    </source>
</evidence>
<keyword evidence="4" id="KW-1185">Reference proteome</keyword>
<sequence length="220" mass="25597">MSQIGGNIKKLRKVKGLSQQAFADIFSLSRGNISSYEELRAEPKIEVILHIANYFSIPVDLLLQKKLTVNEIVHFEDHFKEEGSQTAKNSFAQIPFLGKEQAQNIQQFDSDWTKLPKISFPIFSSKPLLAIQDEGLIPKPIDFPFEEHSILFFEQLHVEILHTLDHHFGFYIHGDDFFFGNYHAEGKHIEIQLNEWKKAVFEEGEITRFWKLIAKFDKIH</sequence>
<accession>A0A928UY27</accession>
<evidence type="ECO:0000259" key="2">
    <source>
        <dbReference type="PROSITE" id="PS50943"/>
    </source>
</evidence>
<organism evidence="3 4">
    <name type="scientific">Sphingobacterium hungaricum</name>
    <dbReference type="NCBI Taxonomy" id="2082723"/>
    <lineage>
        <taxon>Bacteria</taxon>
        <taxon>Pseudomonadati</taxon>
        <taxon>Bacteroidota</taxon>
        <taxon>Sphingobacteriia</taxon>
        <taxon>Sphingobacteriales</taxon>
        <taxon>Sphingobacteriaceae</taxon>
        <taxon>Sphingobacterium</taxon>
    </lineage>
</organism>
<dbReference type="Pfam" id="PF12844">
    <property type="entry name" value="HTH_19"/>
    <property type="match status" value="1"/>
</dbReference>
<dbReference type="RefSeq" id="WP_196935420.1">
    <property type="nucleotide sequence ID" value="NZ_MU158698.1"/>
</dbReference>
<dbReference type="AlphaFoldDB" id="A0A928UY27"/>
<dbReference type="PANTHER" id="PTHR46558">
    <property type="entry name" value="TRACRIPTIONAL REGULATORY PROTEIN-RELATED-RELATED"/>
    <property type="match status" value="1"/>
</dbReference>
<dbReference type="Gene3D" id="1.10.260.40">
    <property type="entry name" value="lambda repressor-like DNA-binding domains"/>
    <property type="match status" value="1"/>
</dbReference>
<dbReference type="GO" id="GO:0003677">
    <property type="term" value="F:DNA binding"/>
    <property type="evidence" value="ECO:0007669"/>
    <property type="project" value="UniProtKB-KW"/>
</dbReference>